<dbReference type="PANTHER" id="PTHR22855">
    <property type="entry name" value="ACETYL, PROPIONYL, PYRUVATE, AND GLUTACONYL CARBOXYLASE-RELATED"/>
    <property type="match status" value="1"/>
</dbReference>
<evidence type="ECO:0000256" key="1">
    <source>
        <dbReference type="ARBA" id="ARBA00006102"/>
    </source>
</evidence>
<dbReference type="EC" id="6.4.1.4" evidence="5"/>
<feature type="domain" description="CoA carboxyltransferase C-terminal" evidence="4">
    <location>
        <begin position="274"/>
        <end position="526"/>
    </location>
</feature>
<keyword evidence="5" id="KW-0436">Ligase</keyword>
<dbReference type="SUPFAM" id="SSF52096">
    <property type="entry name" value="ClpP/crotonase"/>
    <property type="match status" value="2"/>
</dbReference>
<dbReference type="InterPro" id="IPR011763">
    <property type="entry name" value="COA_CT_C"/>
</dbReference>
<dbReference type="Pfam" id="PF01039">
    <property type="entry name" value="Carboxyl_trans"/>
    <property type="match status" value="1"/>
</dbReference>
<evidence type="ECO:0000259" key="4">
    <source>
        <dbReference type="PROSITE" id="PS50989"/>
    </source>
</evidence>
<dbReference type="InterPro" id="IPR045190">
    <property type="entry name" value="MCCB/AccD1-like"/>
</dbReference>
<dbReference type="PANTHER" id="PTHR22855:SF13">
    <property type="entry name" value="METHYLCROTONOYL-COA CARBOXYLASE BETA CHAIN, MITOCHONDRIAL"/>
    <property type="match status" value="1"/>
</dbReference>
<evidence type="ECO:0000313" key="5">
    <source>
        <dbReference type="EMBL" id="MBB5516769.1"/>
    </source>
</evidence>
<feature type="domain" description="CoA carboxyltransferase N-terminal" evidence="3">
    <location>
        <begin position="21"/>
        <end position="277"/>
    </location>
</feature>
<dbReference type="GO" id="GO:0006552">
    <property type="term" value="P:L-leucine catabolic process"/>
    <property type="evidence" value="ECO:0007669"/>
    <property type="project" value="TreeGrafter"/>
</dbReference>
<evidence type="ECO:0000259" key="3">
    <source>
        <dbReference type="PROSITE" id="PS50980"/>
    </source>
</evidence>
<dbReference type="InterPro" id="IPR029045">
    <property type="entry name" value="ClpP/crotonase-like_dom_sf"/>
</dbReference>
<dbReference type="PROSITE" id="PS50980">
    <property type="entry name" value="COA_CT_NTER"/>
    <property type="match status" value="1"/>
</dbReference>
<gene>
    <name evidence="5" type="ORF">FHS89_002811</name>
</gene>
<organism evidence="5 6">
    <name type="scientific">Rubricella aquisinus</name>
    <dbReference type="NCBI Taxonomy" id="2028108"/>
    <lineage>
        <taxon>Bacteria</taxon>
        <taxon>Pseudomonadati</taxon>
        <taxon>Pseudomonadota</taxon>
        <taxon>Alphaproteobacteria</taxon>
        <taxon>Rhodobacterales</taxon>
        <taxon>Paracoccaceae</taxon>
        <taxon>Rubricella</taxon>
    </lineage>
</organism>
<dbReference type="InterPro" id="IPR034733">
    <property type="entry name" value="AcCoA_carboxyl_beta"/>
</dbReference>
<protein>
    <submittedName>
        <fullName evidence="5">3-methylcrotonyl-CoA carboxylase beta subunit</fullName>
        <ecNumber evidence="5">6.4.1.4</ecNumber>
    </submittedName>
</protein>
<name>A0A840WNY7_9RHOB</name>
<dbReference type="PROSITE" id="PS50989">
    <property type="entry name" value="COA_CT_CTER"/>
    <property type="match status" value="1"/>
</dbReference>
<dbReference type="GO" id="GO:0004485">
    <property type="term" value="F:methylcrotonoyl-CoA carboxylase activity"/>
    <property type="evidence" value="ECO:0007669"/>
    <property type="project" value="UniProtKB-EC"/>
</dbReference>
<evidence type="ECO:0000256" key="2">
    <source>
        <dbReference type="ARBA" id="ARBA00046317"/>
    </source>
</evidence>
<comment type="caution">
    <text evidence="5">The sequence shown here is derived from an EMBL/GenBank/DDBJ whole genome shotgun (WGS) entry which is preliminary data.</text>
</comment>
<sequence length="534" mass="56694">MKLTSQALPGSEQFRANTAAHEAALAQVAEAAALAAAGGGPKALERHVSRGKMPPRERVANLLDPGAPFLEVGATAAHGLYDNAAPCAGVIAGIGQVSGRTCMVVCNDATVKGGTYYPMTVKKHLRAQEIAAENNLPCIYLVDSGGANLPNQDEVFPDRDHFGRIFYNQARMSAAGIPQIAVVMGSCTAGGAYVPAMSDVTIIVKEQGTIFLAGPPLVKAATGEVVTAEDLGGGDVHTRLSGVADYLAEDDAHALALARQAVAGLNRTEPATVEWQSPEPPAYDPAEIFGVVPADLRTPYDIREVIARLVDGSRFDEFKARFGTTLVTGFAHVEGCPVGIIANNGVLFSEAAQKGAHFVELCSQRGIPLVFLQNITGFMVGRKYENEGIARHGAKMVTAVACTNVPKITMLVGGSFGAGNYGMSGRAYQPRFLWTWPNSRISVMGGEQAAGVLATVRRDGIERKGGTWSADEEAAFKAPTIQMFEEQSHPLYASARLWDDGIIDPRKSRDVLALSLRASLQAPIKETRFGVFRM</sequence>
<comment type="pathway">
    <text evidence="2">Amino-acid degradation; L-leucine degradation.</text>
</comment>
<dbReference type="GO" id="GO:1905202">
    <property type="term" value="C:methylcrotonoyl-CoA carboxylase complex"/>
    <property type="evidence" value="ECO:0007669"/>
    <property type="project" value="TreeGrafter"/>
</dbReference>
<dbReference type="InterPro" id="IPR011762">
    <property type="entry name" value="COA_CT_N"/>
</dbReference>
<comment type="similarity">
    <text evidence="1">Belongs to the AccD/PCCB family.</text>
</comment>
<accession>A0A840WNY7</accession>
<dbReference type="Proteomes" id="UP000553766">
    <property type="component" value="Unassembled WGS sequence"/>
</dbReference>
<dbReference type="FunFam" id="3.90.226.10:FF:000007">
    <property type="entry name" value="Methylcrotonoyl-CoA carboxylase subunit beta"/>
    <property type="match status" value="1"/>
</dbReference>
<proteinExistence type="inferred from homology"/>
<reference evidence="5 6" key="1">
    <citation type="submission" date="2020-08" db="EMBL/GenBank/DDBJ databases">
        <title>Genomic Encyclopedia of Type Strains, Phase IV (KMG-IV): sequencing the most valuable type-strain genomes for metagenomic binning, comparative biology and taxonomic classification.</title>
        <authorList>
            <person name="Goeker M."/>
        </authorList>
    </citation>
    <scope>NUCLEOTIDE SEQUENCE [LARGE SCALE GENOMIC DNA]</scope>
    <source>
        <strain evidence="5 6">DSM 103377</strain>
    </source>
</reference>
<evidence type="ECO:0000313" key="6">
    <source>
        <dbReference type="Proteomes" id="UP000553766"/>
    </source>
</evidence>
<dbReference type="RefSeq" id="WP_184012720.1">
    <property type="nucleotide sequence ID" value="NZ_JACIJS010000009.1"/>
</dbReference>
<dbReference type="FunFam" id="3.90.226.10:FF:000004">
    <property type="entry name" value="Methylcrotonoyl-CoA carboxylase beta chain"/>
    <property type="match status" value="1"/>
</dbReference>
<dbReference type="Gene3D" id="3.90.226.10">
    <property type="entry name" value="2-enoyl-CoA Hydratase, Chain A, domain 1"/>
    <property type="match status" value="2"/>
</dbReference>
<dbReference type="EMBL" id="JACIJS010000009">
    <property type="protein sequence ID" value="MBB5516769.1"/>
    <property type="molecule type" value="Genomic_DNA"/>
</dbReference>
<dbReference type="AlphaFoldDB" id="A0A840WNY7"/>
<keyword evidence="6" id="KW-1185">Reference proteome</keyword>